<dbReference type="InterPro" id="IPR021054">
    <property type="entry name" value="Cell_wall_mannoprotein_1"/>
</dbReference>
<sequence>MRTLALLSIALAATFAQAAVINKRVTAPVATEITDLQTIVTQLQKLTTEVNGYTASQGYTGALKINGDEGTLETDIKKATTDCNAITGTVSEDDATAVFAEVALLVPQVQAALQAIVNKKPVFDTVLLVTPLVKGDLQRLQPLTASLDSCLLSHTPSDQTATAQGYINQINAAFTAACSAYGATC</sequence>
<dbReference type="OrthoDB" id="3485059at2759"/>
<dbReference type="Gene3D" id="1.20.1280.140">
    <property type="match status" value="1"/>
</dbReference>
<dbReference type="GO" id="GO:0005576">
    <property type="term" value="C:extracellular region"/>
    <property type="evidence" value="ECO:0007669"/>
    <property type="project" value="TreeGrafter"/>
</dbReference>
<organism evidence="2 3">
    <name type="scientific">Umbelopsis vinacea</name>
    <dbReference type="NCBI Taxonomy" id="44442"/>
    <lineage>
        <taxon>Eukaryota</taxon>
        <taxon>Fungi</taxon>
        <taxon>Fungi incertae sedis</taxon>
        <taxon>Mucoromycota</taxon>
        <taxon>Mucoromycotina</taxon>
        <taxon>Umbelopsidomycetes</taxon>
        <taxon>Umbelopsidales</taxon>
        <taxon>Umbelopsidaceae</taxon>
        <taxon>Umbelopsis</taxon>
    </lineage>
</organism>
<proteinExistence type="predicted"/>
<dbReference type="EMBL" id="JAEPRA010000005">
    <property type="protein sequence ID" value="KAG2185142.1"/>
    <property type="molecule type" value="Genomic_DNA"/>
</dbReference>
<keyword evidence="3" id="KW-1185">Reference proteome</keyword>
<keyword evidence="1" id="KW-0732">Signal</keyword>
<accession>A0A8H7Q2X0</accession>
<reference evidence="2" key="1">
    <citation type="submission" date="2020-12" db="EMBL/GenBank/DDBJ databases">
        <title>Metabolic potential, ecology and presence of endohyphal bacteria is reflected in genomic diversity of Mucoromycotina.</title>
        <authorList>
            <person name="Muszewska A."/>
            <person name="Okrasinska A."/>
            <person name="Steczkiewicz K."/>
            <person name="Drgas O."/>
            <person name="Orlowska M."/>
            <person name="Perlinska-Lenart U."/>
            <person name="Aleksandrzak-Piekarczyk T."/>
            <person name="Szatraj K."/>
            <person name="Zielenkiewicz U."/>
            <person name="Pilsyk S."/>
            <person name="Malc E."/>
            <person name="Mieczkowski P."/>
            <person name="Kruszewska J.S."/>
            <person name="Biernat P."/>
            <person name="Pawlowska J."/>
        </authorList>
    </citation>
    <scope>NUCLEOTIDE SEQUENCE</scope>
    <source>
        <strain evidence="2">WA0000051536</strain>
    </source>
</reference>
<feature type="signal peptide" evidence="1">
    <location>
        <begin position="1"/>
        <end position="18"/>
    </location>
</feature>
<protein>
    <recommendedName>
        <fullName evidence="4">Hydrophobic surface binding protein A-domain-containing protein</fullName>
    </recommendedName>
</protein>
<dbReference type="AlphaFoldDB" id="A0A8H7Q2X0"/>
<dbReference type="Pfam" id="PF12296">
    <property type="entry name" value="HsbA"/>
    <property type="match status" value="1"/>
</dbReference>
<dbReference type="Proteomes" id="UP000612746">
    <property type="component" value="Unassembled WGS sequence"/>
</dbReference>
<dbReference type="PANTHER" id="PTHR38123">
    <property type="entry name" value="CELL WALL SERINE-THREONINE-RICH GALACTOMANNOPROTEIN MP1 (AFU_ORTHOLOGUE AFUA_4G03240)"/>
    <property type="match status" value="1"/>
</dbReference>
<evidence type="ECO:0000313" key="3">
    <source>
        <dbReference type="Proteomes" id="UP000612746"/>
    </source>
</evidence>
<feature type="chain" id="PRO_5034884645" description="Hydrophobic surface binding protein A-domain-containing protein" evidence="1">
    <location>
        <begin position="19"/>
        <end position="185"/>
    </location>
</feature>
<name>A0A8H7Q2X0_9FUNG</name>
<evidence type="ECO:0008006" key="4">
    <source>
        <dbReference type="Google" id="ProtNLM"/>
    </source>
</evidence>
<evidence type="ECO:0000256" key="1">
    <source>
        <dbReference type="SAM" id="SignalP"/>
    </source>
</evidence>
<gene>
    <name evidence="2" type="ORF">INT44_001932</name>
</gene>
<comment type="caution">
    <text evidence="2">The sequence shown here is derived from an EMBL/GenBank/DDBJ whole genome shotgun (WGS) entry which is preliminary data.</text>
</comment>
<evidence type="ECO:0000313" key="2">
    <source>
        <dbReference type="EMBL" id="KAG2185142.1"/>
    </source>
</evidence>
<dbReference type="PANTHER" id="PTHR38123:SF1">
    <property type="entry name" value="HYDROPHOBIC SURFACE BINDING PROTEIN"/>
    <property type="match status" value="1"/>
</dbReference>